<evidence type="ECO:0000313" key="1">
    <source>
        <dbReference type="Ensembl" id="ENSPMGP00000025102.1"/>
    </source>
</evidence>
<keyword evidence="2" id="KW-1185">Reference proteome</keyword>
<evidence type="ECO:0000313" key="2">
    <source>
        <dbReference type="Proteomes" id="UP000261520"/>
    </source>
</evidence>
<dbReference type="PANTHER" id="PTHR35083">
    <property type="entry name" value="RGD1565685 PROTEIN"/>
    <property type="match status" value="1"/>
</dbReference>
<accession>A0A3B4B604</accession>
<dbReference type="InterPro" id="IPR027897">
    <property type="entry name" value="DUF4559"/>
</dbReference>
<dbReference type="Proteomes" id="UP000261520">
    <property type="component" value="Unplaced"/>
</dbReference>
<proteinExistence type="predicted"/>
<reference evidence="1" key="2">
    <citation type="submission" date="2025-09" db="UniProtKB">
        <authorList>
            <consortium name="Ensembl"/>
        </authorList>
    </citation>
    <scope>IDENTIFICATION</scope>
</reference>
<protein>
    <recommendedName>
        <fullName evidence="3">DZIP3-like HEPN domain-containing protein</fullName>
    </recommendedName>
</protein>
<dbReference type="AlphaFoldDB" id="A0A3B4B604"/>
<sequence>MFPEALRVRLSNREYTNWIKAGQCLCFLAQGLQSFIDCQMRDFHAHLLNQNTLLRRPLGGEKSCRFCSEWQRTIHGHHRQPQNTINWNNCLPVSWRTDHWEVAKAFMPRGQEKVRGADQSDASALLNLISSCDWFHLVDPKPVREVIRYRNELMHSSDFHVSDSWMKHYNSALRNFILQLRDVAPMATAEEQINQVPLFISTASS</sequence>
<evidence type="ECO:0008006" key="3">
    <source>
        <dbReference type="Google" id="ProtNLM"/>
    </source>
</evidence>
<dbReference type="STRING" id="409849.ENSPMGP00000025102"/>
<dbReference type="Ensembl" id="ENSPMGT00000026742.1">
    <property type="protein sequence ID" value="ENSPMGP00000025102.1"/>
    <property type="gene ID" value="ENSPMGG00000020285.1"/>
</dbReference>
<dbReference type="Pfam" id="PF15112">
    <property type="entry name" value="DUF4559"/>
    <property type="match status" value="1"/>
</dbReference>
<organism evidence="1 2">
    <name type="scientific">Periophthalmus magnuspinnatus</name>
    <dbReference type="NCBI Taxonomy" id="409849"/>
    <lineage>
        <taxon>Eukaryota</taxon>
        <taxon>Metazoa</taxon>
        <taxon>Chordata</taxon>
        <taxon>Craniata</taxon>
        <taxon>Vertebrata</taxon>
        <taxon>Euteleostomi</taxon>
        <taxon>Actinopterygii</taxon>
        <taxon>Neopterygii</taxon>
        <taxon>Teleostei</taxon>
        <taxon>Neoteleostei</taxon>
        <taxon>Acanthomorphata</taxon>
        <taxon>Gobiaria</taxon>
        <taxon>Gobiiformes</taxon>
        <taxon>Gobioidei</taxon>
        <taxon>Gobiidae</taxon>
        <taxon>Oxudercinae</taxon>
        <taxon>Periophthalmus</taxon>
    </lineage>
</organism>
<dbReference type="PANTHER" id="PTHR35083:SF2">
    <property type="entry name" value="CHROMOSOME 17 CXORF38 HOMOLOG"/>
    <property type="match status" value="1"/>
</dbReference>
<reference evidence="1" key="1">
    <citation type="submission" date="2025-08" db="UniProtKB">
        <authorList>
            <consortium name="Ensembl"/>
        </authorList>
    </citation>
    <scope>IDENTIFICATION</scope>
</reference>
<name>A0A3B4B604_9GOBI</name>